<sequence>MTRVRTVRVLTCHASLACGHSVRTGVIGFYPVAVLCPACPLLSASWVTTLAILDDDQALVGKDEPLPEPWVVTVDQQLTAEAPNWQTYTVAIYTDRRHNDAAPPDEYVLNAPTLTDAIVLAARAAAAGELLDIGALIAIDDDGLPNIHVVCARTGKPTHPADTPGLAWTDLRPDTPTPPDGPSQHSR</sequence>
<dbReference type="EMBL" id="JBHSAY010000006">
    <property type="protein sequence ID" value="MFC4131177.1"/>
    <property type="molecule type" value="Genomic_DNA"/>
</dbReference>
<name>A0ABV8LJN9_9ACTN</name>
<reference evidence="3" key="1">
    <citation type="journal article" date="2019" name="Int. J. Syst. Evol. Microbiol.">
        <title>The Global Catalogue of Microorganisms (GCM) 10K type strain sequencing project: providing services to taxonomists for standard genome sequencing and annotation.</title>
        <authorList>
            <consortium name="The Broad Institute Genomics Platform"/>
            <consortium name="The Broad Institute Genome Sequencing Center for Infectious Disease"/>
            <person name="Wu L."/>
            <person name="Ma J."/>
        </authorList>
    </citation>
    <scope>NUCLEOTIDE SEQUENCE [LARGE SCALE GENOMIC DNA]</scope>
    <source>
        <strain evidence="3">CGMCC 4.7289</strain>
    </source>
</reference>
<evidence type="ECO:0000313" key="3">
    <source>
        <dbReference type="Proteomes" id="UP001595816"/>
    </source>
</evidence>
<evidence type="ECO:0000256" key="1">
    <source>
        <dbReference type="SAM" id="MobiDB-lite"/>
    </source>
</evidence>
<feature type="region of interest" description="Disordered" evidence="1">
    <location>
        <begin position="155"/>
        <end position="187"/>
    </location>
</feature>
<dbReference type="RefSeq" id="WP_253754458.1">
    <property type="nucleotide sequence ID" value="NZ_JAMZDZ010000001.1"/>
</dbReference>
<comment type="caution">
    <text evidence="2">The sequence shown here is derived from an EMBL/GenBank/DDBJ whole genome shotgun (WGS) entry which is preliminary data.</text>
</comment>
<evidence type="ECO:0000313" key="2">
    <source>
        <dbReference type="EMBL" id="MFC4131177.1"/>
    </source>
</evidence>
<dbReference type="Proteomes" id="UP001595816">
    <property type="component" value="Unassembled WGS sequence"/>
</dbReference>
<keyword evidence="3" id="KW-1185">Reference proteome</keyword>
<gene>
    <name evidence="2" type="ORF">ACFOZ4_11235</name>
</gene>
<proteinExistence type="predicted"/>
<protein>
    <submittedName>
        <fullName evidence="2">Uncharacterized protein</fullName>
    </submittedName>
</protein>
<organism evidence="2 3">
    <name type="scientific">Hamadaea flava</name>
    <dbReference type="NCBI Taxonomy" id="1742688"/>
    <lineage>
        <taxon>Bacteria</taxon>
        <taxon>Bacillati</taxon>
        <taxon>Actinomycetota</taxon>
        <taxon>Actinomycetes</taxon>
        <taxon>Micromonosporales</taxon>
        <taxon>Micromonosporaceae</taxon>
        <taxon>Hamadaea</taxon>
    </lineage>
</organism>
<accession>A0ABV8LJN9</accession>